<evidence type="ECO:0000313" key="3">
    <source>
        <dbReference type="Proteomes" id="UP000298058"/>
    </source>
</evidence>
<accession>A0A4R9LX60</accession>
<reference evidence="2" key="1">
    <citation type="journal article" date="2019" name="PLoS Negl. Trop. Dis.">
        <title>Revisiting the worldwide diversity of Leptospira species in the environment.</title>
        <authorList>
            <person name="Vincent A.T."/>
            <person name="Schiettekatte O."/>
            <person name="Bourhy P."/>
            <person name="Veyrier F.J."/>
            <person name="Picardeau M."/>
        </authorList>
    </citation>
    <scope>NUCLEOTIDE SEQUENCE [LARGE SCALE GENOMIC DNA]</scope>
    <source>
        <strain evidence="2">201300427</strain>
    </source>
</reference>
<sequence>MPIRFEMQNTFSMGTDAHGKFVVSTPERRTAKEINLQFVGLVGGVDPKFNFFLHKETILHLEEQTIEFHSEFPFEWKIPFERPSTVLEWPSIIWALAVQVKWADFEYEEKNELNILRLDYAKKPQIVSSEIVNQLTEERRKATKWNEWDKKDLDRTFAFVAIILFFIFGSHFVCRPEGMNLGFQALGISVTLLFSLCIGLIFVTIRRWKRAFENLILFWNGFSTGKDVEIFALPGSNIQWKMPSESSWSLCYERRIIEFHMGTHRGDHKKMEDRRSVLVEIQSGSVGSKEEEVTLHFGEDLPSQIFIPHRHLYYSLKIIWKIKPLRGIFWKITREIPIVFGYWKDQS</sequence>
<feature type="transmembrane region" description="Helical" evidence="1">
    <location>
        <begin position="156"/>
        <end position="173"/>
    </location>
</feature>
<keyword evidence="1" id="KW-0812">Transmembrane</keyword>
<organism evidence="2 3">
    <name type="scientific">Leptospira idonii</name>
    <dbReference type="NCBI Taxonomy" id="1193500"/>
    <lineage>
        <taxon>Bacteria</taxon>
        <taxon>Pseudomonadati</taxon>
        <taxon>Spirochaetota</taxon>
        <taxon>Spirochaetia</taxon>
        <taxon>Leptospirales</taxon>
        <taxon>Leptospiraceae</taxon>
        <taxon>Leptospira</taxon>
    </lineage>
</organism>
<gene>
    <name evidence="2" type="ORF">EHS15_15625</name>
</gene>
<keyword evidence="1" id="KW-0472">Membrane</keyword>
<feature type="transmembrane region" description="Helical" evidence="1">
    <location>
        <begin position="185"/>
        <end position="205"/>
    </location>
</feature>
<name>A0A4R9LX60_9LEPT</name>
<dbReference type="RefSeq" id="WP_135761529.1">
    <property type="nucleotide sequence ID" value="NZ_RQHW01000048.1"/>
</dbReference>
<evidence type="ECO:0000313" key="2">
    <source>
        <dbReference type="EMBL" id="TGN18048.1"/>
    </source>
</evidence>
<protein>
    <submittedName>
        <fullName evidence="2">Uncharacterized protein</fullName>
    </submittedName>
</protein>
<dbReference type="Proteomes" id="UP000298058">
    <property type="component" value="Unassembled WGS sequence"/>
</dbReference>
<keyword evidence="1" id="KW-1133">Transmembrane helix</keyword>
<comment type="caution">
    <text evidence="2">The sequence shown here is derived from an EMBL/GenBank/DDBJ whole genome shotgun (WGS) entry which is preliminary data.</text>
</comment>
<evidence type="ECO:0000256" key="1">
    <source>
        <dbReference type="SAM" id="Phobius"/>
    </source>
</evidence>
<dbReference type="EMBL" id="RQHW01000048">
    <property type="protein sequence ID" value="TGN18048.1"/>
    <property type="molecule type" value="Genomic_DNA"/>
</dbReference>
<proteinExistence type="predicted"/>
<keyword evidence="3" id="KW-1185">Reference proteome</keyword>
<dbReference type="AlphaFoldDB" id="A0A4R9LX60"/>